<reference evidence="5" key="2">
    <citation type="submission" date="2025-08" db="UniProtKB">
        <authorList>
            <consortium name="Ensembl"/>
        </authorList>
    </citation>
    <scope>IDENTIFICATION</scope>
    <source>
        <strain evidence="5">Glennie</strain>
    </source>
</reference>
<dbReference type="PANTHER" id="PTHR47130">
    <property type="entry name" value="SI:DKEY-19B23.11-RELATED"/>
    <property type="match status" value="1"/>
</dbReference>
<dbReference type="HOGENOM" id="CLU_013112_1_1_1"/>
<dbReference type="Pfam" id="PF23344">
    <property type="entry name" value="ZP-N"/>
    <property type="match status" value="1"/>
</dbReference>
<dbReference type="KEGG" id="oaa:103167717"/>
<dbReference type="AlphaFoldDB" id="F6W6B5"/>
<dbReference type="GeneTree" id="ENSGT00940000165918"/>
<dbReference type="GeneID" id="103167717"/>
<keyword evidence="2" id="KW-0472">Membrane</keyword>
<dbReference type="Bgee" id="ENSOANG00000007840">
    <property type="expression patterns" value="Expressed in ovary and 1 other cell type or tissue"/>
</dbReference>
<feature type="signal peptide" evidence="3">
    <location>
        <begin position="1"/>
        <end position="23"/>
    </location>
</feature>
<dbReference type="InterPro" id="IPR055355">
    <property type="entry name" value="ZP-C"/>
</dbReference>
<evidence type="ECO:0000313" key="6">
    <source>
        <dbReference type="Proteomes" id="UP000002279"/>
    </source>
</evidence>
<reference evidence="5 6" key="1">
    <citation type="journal article" date="2008" name="Nature">
        <title>Genome analysis of the platypus reveals unique signatures of evolution.</title>
        <authorList>
            <person name="Warren W.C."/>
            <person name="Hillier L.W."/>
            <person name="Marshall Graves J.A."/>
            <person name="Birney E."/>
            <person name="Ponting C.P."/>
            <person name="Grutzner F."/>
            <person name="Belov K."/>
            <person name="Miller W."/>
            <person name="Clarke L."/>
            <person name="Chinwalla A.T."/>
            <person name="Yang S.P."/>
            <person name="Heger A."/>
            <person name="Locke D.P."/>
            <person name="Miethke P."/>
            <person name="Waters P.D."/>
            <person name="Veyrunes F."/>
            <person name="Fulton L."/>
            <person name="Fulton B."/>
            <person name="Graves T."/>
            <person name="Wallis J."/>
            <person name="Puente X.S."/>
            <person name="Lopez-Otin C."/>
            <person name="Ordonez G.R."/>
            <person name="Eichler E.E."/>
            <person name="Chen L."/>
            <person name="Cheng Z."/>
            <person name="Deakin J.E."/>
            <person name="Alsop A."/>
            <person name="Thompson K."/>
            <person name="Kirby P."/>
            <person name="Papenfuss A.T."/>
            <person name="Wakefield M.J."/>
            <person name="Olender T."/>
            <person name="Lancet D."/>
            <person name="Huttley G.A."/>
            <person name="Smit A.F."/>
            <person name="Pask A."/>
            <person name="Temple-Smith P."/>
            <person name="Batzer M.A."/>
            <person name="Walker J.A."/>
            <person name="Konkel M.K."/>
            <person name="Harris R.S."/>
            <person name="Whittington C.M."/>
            <person name="Wong E.S."/>
            <person name="Gemmell N.J."/>
            <person name="Buschiazzo E."/>
            <person name="Vargas Jentzsch I.M."/>
            <person name="Merkel A."/>
            <person name="Schmitz J."/>
            <person name="Zemann A."/>
            <person name="Churakov G."/>
            <person name="Kriegs J.O."/>
            <person name="Brosius J."/>
            <person name="Murchison E.P."/>
            <person name="Sachidanandam R."/>
            <person name="Smith C."/>
            <person name="Hannon G.J."/>
            <person name="Tsend-Ayush E."/>
            <person name="McMillan D."/>
            <person name="Attenborough R."/>
            <person name="Rens W."/>
            <person name="Ferguson-Smith M."/>
            <person name="Lefevre C.M."/>
            <person name="Sharp J.A."/>
            <person name="Nicholas K.R."/>
            <person name="Ray D.A."/>
            <person name="Kube M."/>
            <person name="Reinhardt R."/>
            <person name="Pringle T.H."/>
            <person name="Taylor J."/>
            <person name="Jones R.C."/>
            <person name="Nixon B."/>
            <person name="Dacheux J.L."/>
            <person name="Niwa H."/>
            <person name="Sekita Y."/>
            <person name="Huang X."/>
            <person name="Stark A."/>
            <person name="Kheradpour P."/>
            <person name="Kellis M."/>
            <person name="Flicek P."/>
            <person name="Chen Y."/>
            <person name="Webber C."/>
            <person name="Hardison R."/>
            <person name="Nelson J."/>
            <person name="Hallsworth-Pepin K."/>
            <person name="Delehaunty K."/>
            <person name="Markovic C."/>
            <person name="Minx P."/>
            <person name="Feng Y."/>
            <person name="Kremitzki C."/>
            <person name="Mitreva M."/>
            <person name="Glasscock J."/>
            <person name="Wylie T."/>
            <person name="Wohldmann P."/>
            <person name="Thiru P."/>
            <person name="Nhan M.N."/>
            <person name="Pohl C.S."/>
            <person name="Smith S.M."/>
            <person name="Hou S."/>
            <person name="Nefedov M."/>
            <person name="de Jong P.J."/>
            <person name="Renfree M.B."/>
            <person name="Mardis E.R."/>
            <person name="Wilson R.K."/>
        </authorList>
    </citation>
    <scope>NUCLEOTIDE SEQUENCE [LARGE SCALE GENOMIC DNA]</scope>
    <source>
        <strain evidence="5 6">Glennie</strain>
    </source>
</reference>
<keyword evidence="1" id="KW-1015">Disulfide bond</keyword>
<evidence type="ECO:0000256" key="2">
    <source>
        <dbReference type="SAM" id="Phobius"/>
    </source>
</evidence>
<dbReference type="InParanoid" id="F6W6B5"/>
<dbReference type="InterPro" id="IPR042235">
    <property type="entry name" value="ZP-C_dom"/>
</dbReference>
<evidence type="ECO:0000259" key="4">
    <source>
        <dbReference type="PROSITE" id="PS51034"/>
    </source>
</evidence>
<dbReference type="Gene3D" id="2.60.40.4100">
    <property type="entry name" value="Zona pellucida, ZP-C domain"/>
    <property type="match status" value="1"/>
</dbReference>
<dbReference type="RefSeq" id="XP_007659686.2">
    <property type="nucleotide sequence ID" value="XM_007661496.2"/>
</dbReference>
<dbReference type="Ensembl" id="ENSOANT00000012498.2">
    <property type="protein sequence ID" value="ENSOANP00000012496.2"/>
    <property type="gene ID" value="ENSOANG00000007840.4"/>
</dbReference>
<keyword evidence="2" id="KW-0812">Transmembrane</keyword>
<dbReference type="SMART" id="SM00241">
    <property type="entry name" value="ZP"/>
    <property type="match status" value="1"/>
</dbReference>
<keyword evidence="6" id="KW-1185">Reference proteome</keyword>
<dbReference type="PROSITE" id="PS51034">
    <property type="entry name" value="ZP_2"/>
    <property type="match status" value="1"/>
</dbReference>
<evidence type="ECO:0000256" key="3">
    <source>
        <dbReference type="SAM" id="SignalP"/>
    </source>
</evidence>
<dbReference type="OMA" id="NCWATQE"/>
<dbReference type="InterPro" id="IPR058876">
    <property type="entry name" value="Ig-like_ZP"/>
</dbReference>
<feature type="chain" id="PRO_5028048617" description="ZP domain-containing protein" evidence="3">
    <location>
        <begin position="24"/>
        <end position="981"/>
    </location>
</feature>
<keyword evidence="3" id="KW-0732">Signal</keyword>
<dbReference type="InterPro" id="IPR001507">
    <property type="entry name" value="ZP_dom"/>
</dbReference>
<evidence type="ECO:0000313" key="5">
    <source>
        <dbReference type="Ensembl" id="ENSOANP00000012496.2"/>
    </source>
</evidence>
<dbReference type="eggNOG" id="ENOG502QPVI">
    <property type="taxonomic scope" value="Eukaryota"/>
</dbReference>
<dbReference type="OrthoDB" id="8945590at2759"/>
<reference evidence="5" key="3">
    <citation type="submission" date="2025-09" db="UniProtKB">
        <authorList>
            <consortium name="Ensembl"/>
        </authorList>
    </citation>
    <scope>IDENTIFICATION</scope>
    <source>
        <strain evidence="5">Glennie</strain>
    </source>
</reference>
<sequence length="981" mass="110422">MVLLRNMSCGLLLFLLLPWFGLGRTPPTHVFPPGIVASHCLSRIFWMKLDQRFLKGKVFTLELVDPHGGVPVPLDAKLASRCGYILSEDVWGNPVFRASVLGCHVTNQGDTWFSLGVNVKVSSAVDERRMTTYSHMMYCTYASWAPREILCEENYMEVSVKSDVPTISEGKDPEQWMSAHWMSALPGAQEAAYKIWQMMFHSPSGRNIILVSNAAKLGYGFNNTGARVFLRTPYFSNESEITMIENLPVATVSSTAVYKQRWLLLLIDTTVSCPVDGVLFSNTTITWSVPSILPPLILQLGTFRSENVSMGVGGRRVTDPEALSYSLQMNTTHIEVTVPIGAEGGRIKSDVVNGVYGTTYSINLFLEHVWTDTDWHLTKYIVIKPITTPFTARVPTVINNTIPDTRLFNIVIGSFLPDDQLVKVEIGNVPYTIQEAKSHGYKISETLFPNGTKGFVLEVPFDDSNVIKEYVNRNETKYTLLVNYTLKVGPERKSFHQPAEIECTLEDIIVPQAVGSCDEENMYLTLPTTGLRQYWDLYIGNELLILRSGLSHGYFLMENATHLLLKVPLFAKGVTYEDISLQGIQARLDVALRKANTMETLNIFSVQCNYHPSDFIVCFPNGTVAASALMLTDPSIDLGKTTLKDRSCKPREFTKDRAYFRFHVASCGTSLRFEGDYMVYENEISLERETLPVGGHPTITRDPAYRLTLLCYYLAKETLVKKASIRSKSRNSAPLPYGDGTVVLPSTFRGSRRTRQTLEIQSRISKDHTFTEFYNDKNRMVMKQWFEPMYFEIELLHYEDTNAELFLDKCWISQSPEFDGHPQWSIVEKSCEKETKSSLAQLFPVIKNKRVQNPSLVKRLMVRRLMPGSERVYLHCLTLICSSLTGPKNPASCGRQCPSVGEDTLDILTELHSRHHGYTAAGPILLTHSNGKDTVNANQETTIQMSGLWVAVGIITSMTVAVVILHQMTCIQFKKCNNLQK</sequence>
<organism evidence="5 6">
    <name type="scientific">Ornithorhynchus anatinus</name>
    <name type="common">Duckbill platypus</name>
    <dbReference type="NCBI Taxonomy" id="9258"/>
    <lineage>
        <taxon>Eukaryota</taxon>
        <taxon>Metazoa</taxon>
        <taxon>Chordata</taxon>
        <taxon>Craniata</taxon>
        <taxon>Vertebrata</taxon>
        <taxon>Euteleostomi</taxon>
        <taxon>Mammalia</taxon>
        <taxon>Monotremata</taxon>
        <taxon>Ornithorhynchidae</taxon>
        <taxon>Ornithorhynchus</taxon>
    </lineage>
</organism>
<dbReference type="Proteomes" id="UP000002279">
    <property type="component" value="Chromosome 1"/>
</dbReference>
<protein>
    <recommendedName>
        <fullName evidence="4">ZP domain-containing protein</fullName>
    </recommendedName>
</protein>
<evidence type="ECO:0000256" key="1">
    <source>
        <dbReference type="ARBA" id="ARBA00023157"/>
    </source>
</evidence>
<gene>
    <name evidence="5" type="primary">LOC103167717</name>
</gene>
<proteinExistence type="predicted"/>
<feature type="transmembrane region" description="Helical" evidence="2">
    <location>
        <begin position="946"/>
        <end position="965"/>
    </location>
</feature>
<dbReference type="Pfam" id="PF00100">
    <property type="entry name" value="Zona_pellucida"/>
    <property type="match status" value="1"/>
</dbReference>
<accession>F6W6B5</accession>
<dbReference type="InterPro" id="IPR055356">
    <property type="entry name" value="ZP-N"/>
</dbReference>
<dbReference type="PANTHER" id="PTHR47130:SF5">
    <property type="entry name" value="ZP DOMAIN-CONTAINING PROTEIN"/>
    <property type="match status" value="1"/>
</dbReference>
<feature type="domain" description="ZP" evidence="4">
    <location>
        <begin position="617"/>
        <end position="900"/>
    </location>
</feature>
<dbReference type="Pfam" id="PF26562">
    <property type="entry name" value="Ig-like"/>
    <property type="match status" value="1"/>
</dbReference>
<keyword evidence="2" id="KW-1133">Transmembrane helix</keyword>
<name>F6W6B5_ORNAN</name>
<dbReference type="Gene3D" id="2.60.40.3210">
    <property type="entry name" value="Zona pellucida, ZP-N domain"/>
    <property type="match status" value="1"/>
</dbReference>